<dbReference type="PANTHER" id="PTHR35530">
    <property type="entry name" value="TAUTOMERASE-RELATED"/>
    <property type="match status" value="1"/>
</dbReference>
<dbReference type="SUPFAM" id="SSF55331">
    <property type="entry name" value="Tautomerase/MIF"/>
    <property type="match status" value="1"/>
</dbReference>
<organism evidence="6 7">
    <name type="scientific">Bremerella alba</name>
    <dbReference type="NCBI Taxonomy" id="980252"/>
    <lineage>
        <taxon>Bacteria</taxon>
        <taxon>Pseudomonadati</taxon>
        <taxon>Planctomycetota</taxon>
        <taxon>Planctomycetia</taxon>
        <taxon>Pirellulales</taxon>
        <taxon>Pirellulaceae</taxon>
        <taxon>Bremerella</taxon>
    </lineage>
</organism>
<dbReference type="PANTHER" id="PTHR35530:SF1">
    <property type="entry name" value="2-HYDROXYMUCONATE TAUTOMERASE"/>
    <property type="match status" value="1"/>
</dbReference>
<dbReference type="InterPro" id="IPR004370">
    <property type="entry name" value="4-OT-like_dom"/>
</dbReference>
<accession>A0A7V8VAA7</accession>
<dbReference type="AlphaFoldDB" id="A0A7V8VAA7"/>
<evidence type="ECO:0000256" key="3">
    <source>
        <dbReference type="PIRSR" id="PIRSR618191-1"/>
    </source>
</evidence>
<sequence>MPIITIQITDEGTSRQQKAELIRGVTDVVVHVLSKPPELTHVVIQEISTDNWGVAGLPTLEYRRQAGAPHE</sequence>
<dbReference type="EMBL" id="JABRWO010000021">
    <property type="protein sequence ID" value="MBA2117859.1"/>
    <property type="molecule type" value="Genomic_DNA"/>
</dbReference>
<evidence type="ECO:0000259" key="5">
    <source>
        <dbReference type="Pfam" id="PF01361"/>
    </source>
</evidence>
<gene>
    <name evidence="6" type="ORF">HOV93_50650</name>
</gene>
<feature type="domain" description="4-oxalocrotonate tautomerase-like" evidence="5">
    <location>
        <begin position="2"/>
        <end position="57"/>
    </location>
</feature>
<comment type="caution">
    <text evidence="6">The sequence shown here is derived from an EMBL/GenBank/DDBJ whole genome shotgun (WGS) entry which is preliminary data.</text>
</comment>
<dbReference type="Pfam" id="PF01361">
    <property type="entry name" value="Tautomerase"/>
    <property type="match status" value="1"/>
</dbReference>
<dbReference type="GO" id="GO:0016853">
    <property type="term" value="F:isomerase activity"/>
    <property type="evidence" value="ECO:0007669"/>
    <property type="project" value="UniProtKB-UniRule"/>
</dbReference>
<protein>
    <recommendedName>
        <fullName evidence="4">Tautomerase</fullName>
        <ecNumber evidence="4">5.3.2.-</ecNumber>
    </recommendedName>
</protein>
<evidence type="ECO:0000313" key="7">
    <source>
        <dbReference type="Proteomes" id="UP000551616"/>
    </source>
</evidence>
<dbReference type="NCBIfam" id="TIGR00013">
    <property type="entry name" value="taut"/>
    <property type="match status" value="1"/>
</dbReference>
<evidence type="ECO:0000256" key="2">
    <source>
        <dbReference type="ARBA" id="ARBA00023235"/>
    </source>
</evidence>
<dbReference type="EC" id="5.3.2.-" evidence="4"/>
<evidence type="ECO:0000256" key="1">
    <source>
        <dbReference type="ARBA" id="ARBA00006723"/>
    </source>
</evidence>
<reference evidence="6 7" key="1">
    <citation type="submission" date="2020-05" db="EMBL/GenBank/DDBJ databases">
        <title>Bremerella alba sp. nov., a novel planctomycete isolated from the surface of the macroalga Fucus spiralis.</title>
        <authorList>
            <person name="Godinho O."/>
            <person name="Botelho R."/>
            <person name="Albuquerque L."/>
            <person name="Wiegand S."/>
            <person name="Da Costa M.S."/>
            <person name="Lobo-Da-Cunha A."/>
            <person name="Jogler C."/>
            <person name="Lage O.M."/>
        </authorList>
    </citation>
    <scope>NUCLEOTIDE SEQUENCE [LARGE SCALE GENOMIC DNA]</scope>
    <source>
        <strain evidence="6 7">FF15</strain>
    </source>
</reference>
<name>A0A7V8VAA7_9BACT</name>
<keyword evidence="2 4" id="KW-0413">Isomerase</keyword>
<dbReference type="InterPro" id="IPR014347">
    <property type="entry name" value="Tautomerase/MIF_sf"/>
</dbReference>
<dbReference type="Gene3D" id="3.30.429.10">
    <property type="entry name" value="Macrophage Migration Inhibitory Factor"/>
    <property type="match status" value="1"/>
</dbReference>
<evidence type="ECO:0000313" key="6">
    <source>
        <dbReference type="EMBL" id="MBA2117859.1"/>
    </source>
</evidence>
<keyword evidence="7" id="KW-1185">Reference proteome</keyword>
<evidence type="ECO:0000256" key="4">
    <source>
        <dbReference type="RuleBase" id="RU362032"/>
    </source>
</evidence>
<dbReference type="Proteomes" id="UP000551616">
    <property type="component" value="Unassembled WGS sequence"/>
</dbReference>
<comment type="similarity">
    <text evidence="1 4">Belongs to the 4-oxalocrotonate tautomerase family.</text>
</comment>
<feature type="active site" description="Proton acceptor; via imino nitrogen" evidence="3">
    <location>
        <position position="2"/>
    </location>
</feature>
<proteinExistence type="inferred from homology"/>
<dbReference type="InterPro" id="IPR018191">
    <property type="entry name" value="4-OT"/>
</dbReference>
<dbReference type="RefSeq" id="WP_207399217.1">
    <property type="nucleotide sequence ID" value="NZ_JABRWO010000021.1"/>
</dbReference>